<reference evidence="3" key="2">
    <citation type="journal article" date="2015" name="Data Brief">
        <title>Shoot transcriptome of the giant reed, Arundo donax.</title>
        <authorList>
            <person name="Barrero R.A."/>
            <person name="Guerrero F.D."/>
            <person name="Moolhuijzen P."/>
            <person name="Goolsby J.A."/>
            <person name="Tidwell J."/>
            <person name="Bellgard S.E."/>
            <person name="Bellgard M.I."/>
        </authorList>
    </citation>
    <scope>NUCLEOTIDE SEQUENCE</scope>
    <source>
        <tissue evidence="3">Shoot tissue taken approximately 20 cm above the soil surface</tissue>
    </source>
</reference>
<dbReference type="AlphaFoldDB" id="A0A0A9CLN7"/>
<feature type="coiled-coil region" evidence="1">
    <location>
        <begin position="156"/>
        <end position="229"/>
    </location>
</feature>
<evidence type="ECO:0000313" key="3">
    <source>
        <dbReference type="EMBL" id="JAD77184.1"/>
    </source>
</evidence>
<feature type="region of interest" description="Disordered" evidence="2">
    <location>
        <begin position="279"/>
        <end position="319"/>
    </location>
</feature>
<keyword evidence="1" id="KW-0175">Coiled coil</keyword>
<sequence>MIDELQQHITILEEENLGQKLDLGSLIKLEHEKSIQEVNNRYSEIVEVFDEKLLELEKRLSSFEQKFTCREQEIMEMIDQEEADWYTLLADKEIAIADIHQIVESVQLDIKQLLEAATAKVTEVQLEVQQFYGFAETLNLLYIIQEHDSIFKDMLIAECKRELESLQVNLLLEKEQSGNMKNLIQQLKSDTTAEMLEKAKEHLEVTNKLKSLEERKEILEEQLGELKSRTTDMSYVVLQERNELIDELTGLTNNIGEVIHVGEDLMSKLRRIMQKVNDDEHCNDRPSSEKVNVRSSAPLSMKKSGHLPDTRSPLKEHNC</sequence>
<name>A0A0A9CLN7_ARUDO</name>
<evidence type="ECO:0000256" key="2">
    <source>
        <dbReference type="SAM" id="MobiDB-lite"/>
    </source>
</evidence>
<feature type="compositionally biased region" description="Basic and acidic residues" evidence="2">
    <location>
        <begin position="279"/>
        <end position="292"/>
    </location>
</feature>
<dbReference type="PANTHER" id="PTHR45287:SF4">
    <property type="entry name" value="OS03G0691500 PROTEIN"/>
    <property type="match status" value="1"/>
</dbReference>
<dbReference type="InterPro" id="IPR040262">
    <property type="entry name" value="At4g38062-like"/>
</dbReference>
<dbReference type="PANTHER" id="PTHR45287">
    <property type="entry name" value="OS03G0691500 PROTEIN"/>
    <property type="match status" value="1"/>
</dbReference>
<evidence type="ECO:0000256" key="1">
    <source>
        <dbReference type="SAM" id="Coils"/>
    </source>
</evidence>
<dbReference type="EMBL" id="GBRH01220711">
    <property type="protein sequence ID" value="JAD77184.1"/>
    <property type="molecule type" value="Transcribed_RNA"/>
</dbReference>
<protein>
    <submittedName>
        <fullName evidence="3">Uncharacterized protein</fullName>
    </submittedName>
</protein>
<accession>A0A0A9CLN7</accession>
<proteinExistence type="predicted"/>
<organism evidence="3">
    <name type="scientific">Arundo donax</name>
    <name type="common">Giant reed</name>
    <name type="synonym">Donax arundinaceus</name>
    <dbReference type="NCBI Taxonomy" id="35708"/>
    <lineage>
        <taxon>Eukaryota</taxon>
        <taxon>Viridiplantae</taxon>
        <taxon>Streptophyta</taxon>
        <taxon>Embryophyta</taxon>
        <taxon>Tracheophyta</taxon>
        <taxon>Spermatophyta</taxon>
        <taxon>Magnoliopsida</taxon>
        <taxon>Liliopsida</taxon>
        <taxon>Poales</taxon>
        <taxon>Poaceae</taxon>
        <taxon>PACMAD clade</taxon>
        <taxon>Arundinoideae</taxon>
        <taxon>Arundineae</taxon>
        <taxon>Arundo</taxon>
    </lineage>
</organism>
<reference evidence="3" key="1">
    <citation type="submission" date="2014-09" db="EMBL/GenBank/DDBJ databases">
        <authorList>
            <person name="Magalhaes I.L.F."/>
            <person name="Oliveira U."/>
            <person name="Santos F.R."/>
            <person name="Vidigal T.H.D.A."/>
            <person name="Brescovit A.D."/>
            <person name="Santos A.J."/>
        </authorList>
    </citation>
    <scope>NUCLEOTIDE SEQUENCE</scope>
    <source>
        <tissue evidence="3">Shoot tissue taken approximately 20 cm above the soil surface</tissue>
    </source>
</reference>
<feature type="compositionally biased region" description="Basic and acidic residues" evidence="2">
    <location>
        <begin position="306"/>
        <end position="319"/>
    </location>
</feature>